<dbReference type="Gene3D" id="2.30.40.10">
    <property type="entry name" value="Urease, subunit C, domain 1"/>
    <property type="match status" value="1"/>
</dbReference>
<evidence type="ECO:0000313" key="9">
    <source>
        <dbReference type="Proteomes" id="UP000179807"/>
    </source>
</evidence>
<evidence type="ECO:0000259" key="6">
    <source>
        <dbReference type="Pfam" id="PF01979"/>
    </source>
</evidence>
<evidence type="ECO:0000313" key="8">
    <source>
        <dbReference type="EMBL" id="OHT15217.1"/>
    </source>
</evidence>
<evidence type="ECO:0000256" key="2">
    <source>
        <dbReference type="ARBA" id="ARBA00012782"/>
    </source>
</evidence>
<dbReference type="Gene3D" id="3.20.20.140">
    <property type="entry name" value="Metal-dependent hydrolases"/>
    <property type="match status" value="1"/>
</dbReference>
<sequence length="576" mass="63779">MQLEVFQNCKLFDPYTDEIHQNVRFSVLHSDTNRYEDGRIIDLFVDNEEEKYSGTVTHTHDLNGRLIIPAFIDSHMHCESTLLLPSRTTILARHGTAVCIADPHEVTNVLGKDGFDLFLEDSENAIVDFRFTIPSCVPATPFETCGGCVDSQVVKEIFEKDEENSRKEQQNCRFFGNTKRVAGLGEVMNVVGTLDSNFDHLQNILKETRAAKGHIDGHAPAVSVSDLNRYIGAGVMTDHECTTAAELGDRLRRGMHVLIREGTAGKNGPALCDALKHFPRQATNRCAFCTDDRRIDDIVEEGHLDNAVRVGIKHGLDPRDAVRMATLNPAEFFNLQMDYGAISPGRIASFCVLKNELSDLEIETVYIKGREVEDPTPKPLTSHKLNVMNVSIEDVKKQLESAKFEGPAIGVIPNQIVTTSQEPNQNSLKMIVVDRYSGKSETGHCLINGIELHQNAAIASTVAHDSHNIVCVGNTNDAIIRAIQAMVKSGGGYAVVHNEKVTVLPLPIAGLMTDQKVEVLLKELKDFRENLLDAGATDKYDVMMTLSFMCLPVIPKLKLTNKGLFDAETFQFVHSQ</sequence>
<protein>
    <recommendedName>
        <fullName evidence="2">adenine deaminase</fullName>
        <ecNumber evidence="2">3.5.4.2</ecNumber>
    </recommendedName>
</protein>
<dbReference type="InterPro" id="IPR026912">
    <property type="entry name" value="Adenine_deam_C"/>
</dbReference>
<dbReference type="VEuPathDB" id="TrichDB:TRFO_42638"/>
<dbReference type="OrthoDB" id="194468at2759"/>
<dbReference type="EMBL" id="MLAK01000253">
    <property type="protein sequence ID" value="OHT15217.1"/>
    <property type="molecule type" value="Genomic_DNA"/>
</dbReference>
<dbReference type="AlphaFoldDB" id="A0A1J4KV73"/>
<dbReference type="Pfam" id="PF13382">
    <property type="entry name" value="Adenine_deam_C"/>
    <property type="match status" value="1"/>
</dbReference>
<dbReference type="InterPro" id="IPR006680">
    <property type="entry name" value="Amidohydro-rel"/>
</dbReference>
<evidence type="ECO:0000256" key="1">
    <source>
        <dbReference type="ARBA" id="ARBA00006773"/>
    </source>
</evidence>
<gene>
    <name evidence="8" type="primary">ade</name>
    <name evidence="8" type="ORF">TRFO_42638</name>
</gene>
<proteinExistence type="inferred from homology"/>
<organism evidence="8 9">
    <name type="scientific">Tritrichomonas foetus</name>
    <dbReference type="NCBI Taxonomy" id="1144522"/>
    <lineage>
        <taxon>Eukaryota</taxon>
        <taxon>Metamonada</taxon>
        <taxon>Parabasalia</taxon>
        <taxon>Tritrichomonadida</taxon>
        <taxon>Tritrichomonadidae</taxon>
        <taxon>Tritrichomonas</taxon>
    </lineage>
</organism>
<keyword evidence="4" id="KW-0464">Manganese</keyword>
<comment type="similarity">
    <text evidence="1">Belongs to the metallo-dependent hydrolases superfamily. Adenine deaminase family.</text>
</comment>
<keyword evidence="3" id="KW-0378">Hydrolase</keyword>
<dbReference type="InterPro" id="IPR006679">
    <property type="entry name" value="Adenine_deam"/>
</dbReference>
<keyword evidence="9" id="KW-1185">Reference proteome</keyword>
<evidence type="ECO:0000256" key="4">
    <source>
        <dbReference type="ARBA" id="ARBA00023211"/>
    </source>
</evidence>
<dbReference type="Proteomes" id="UP000179807">
    <property type="component" value="Unassembled WGS sequence"/>
</dbReference>
<comment type="catalytic activity">
    <reaction evidence="5">
        <text>adenine + H2O + H(+) = hypoxanthine + NH4(+)</text>
        <dbReference type="Rhea" id="RHEA:23688"/>
        <dbReference type="ChEBI" id="CHEBI:15377"/>
        <dbReference type="ChEBI" id="CHEBI:15378"/>
        <dbReference type="ChEBI" id="CHEBI:16708"/>
        <dbReference type="ChEBI" id="CHEBI:17368"/>
        <dbReference type="ChEBI" id="CHEBI:28938"/>
        <dbReference type="EC" id="3.5.4.2"/>
    </reaction>
</comment>
<dbReference type="RefSeq" id="XP_068368353.1">
    <property type="nucleotide sequence ID" value="XM_068514412.1"/>
</dbReference>
<dbReference type="HAMAP" id="MF_01518">
    <property type="entry name" value="Adenine_deamin"/>
    <property type="match status" value="1"/>
</dbReference>
<accession>A0A1J4KV73</accession>
<comment type="caution">
    <text evidence="8">The sequence shown here is derived from an EMBL/GenBank/DDBJ whole genome shotgun (WGS) entry which is preliminary data.</text>
</comment>
<dbReference type="GeneID" id="94849116"/>
<evidence type="ECO:0000259" key="7">
    <source>
        <dbReference type="Pfam" id="PF13382"/>
    </source>
</evidence>
<dbReference type="PANTHER" id="PTHR11113:SF2">
    <property type="entry name" value="ADENINE DEAMINASE"/>
    <property type="match status" value="1"/>
</dbReference>
<feature type="domain" description="Amidohydrolase-related" evidence="6">
    <location>
        <begin position="67"/>
        <end position="372"/>
    </location>
</feature>
<dbReference type="InterPro" id="IPR011059">
    <property type="entry name" value="Metal-dep_hydrolase_composite"/>
</dbReference>
<dbReference type="SUPFAM" id="SSF51556">
    <property type="entry name" value="Metallo-dependent hydrolases"/>
    <property type="match status" value="1"/>
</dbReference>
<reference evidence="8" key="1">
    <citation type="submission" date="2016-10" db="EMBL/GenBank/DDBJ databases">
        <authorList>
            <person name="Benchimol M."/>
            <person name="Almeida L.G."/>
            <person name="Vasconcelos A.T."/>
            <person name="Perreira-Neves A."/>
            <person name="Rosa I.A."/>
            <person name="Tasca T."/>
            <person name="Bogo M.R."/>
            <person name="de Souza W."/>
        </authorList>
    </citation>
    <scope>NUCLEOTIDE SEQUENCE [LARGE SCALE GENOMIC DNA]</scope>
    <source>
        <strain evidence="8">K</strain>
    </source>
</reference>
<evidence type="ECO:0000256" key="3">
    <source>
        <dbReference type="ARBA" id="ARBA00022801"/>
    </source>
</evidence>
<dbReference type="GO" id="GO:0000034">
    <property type="term" value="F:adenine deaminase activity"/>
    <property type="evidence" value="ECO:0007669"/>
    <property type="project" value="UniProtKB-EC"/>
</dbReference>
<feature type="domain" description="Adenine deaminase C-terminal" evidence="7">
    <location>
        <begin position="420"/>
        <end position="571"/>
    </location>
</feature>
<dbReference type="InterPro" id="IPR032466">
    <property type="entry name" value="Metal_Hydrolase"/>
</dbReference>
<dbReference type="GO" id="GO:0006146">
    <property type="term" value="P:adenine catabolic process"/>
    <property type="evidence" value="ECO:0007669"/>
    <property type="project" value="InterPro"/>
</dbReference>
<evidence type="ECO:0000256" key="5">
    <source>
        <dbReference type="ARBA" id="ARBA00047720"/>
    </source>
</evidence>
<dbReference type="Pfam" id="PF01979">
    <property type="entry name" value="Amidohydro_1"/>
    <property type="match status" value="1"/>
</dbReference>
<name>A0A1J4KV73_9EUKA</name>
<dbReference type="EC" id="3.5.4.2" evidence="2"/>
<dbReference type="PANTHER" id="PTHR11113">
    <property type="entry name" value="N-ACETYLGLUCOSAMINE-6-PHOSPHATE DEACETYLASE"/>
    <property type="match status" value="1"/>
</dbReference>